<proteinExistence type="predicted"/>
<keyword evidence="2" id="KW-1185">Reference proteome</keyword>
<evidence type="ECO:0000313" key="2">
    <source>
        <dbReference type="Proteomes" id="UP000682204"/>
    </source>
</evidence>
<name>A0ACD1DTY7_9BACT</name>
<evidence type="ECO:0000313" key="1">
    <source>
        <dbReference type="EMBL" id="QVL35510.1"/>
    </source>
</evidence>
<organism evidence="1 2">
    <name type="scientific">Aminirod propionatiphilus</name>
    <dbReference type="NCBI Taxonomy" id="3415223"/>
    <lineage>
        <taxon>Bacteria</taxon>
        <taxon>Thermotogati</taxon>
        <taxon>Synergistota</taxon>
        <taxon>Synergistia</taxon>
        <taxon>Synergistales</taxon>
        <taxon>Aminiphilaceae</taxon>
        <taxon>Aminirod</taxon>
    </lineage>
</organism>
<reference evidence="1" key="1">
    <citation type="submission" date="2021-05" db="EMBL/GenBank/DDBJ databases">
        <title>An isolated secondary fermenter in methanogenic hydrocarbon-degrading communities.</title>
        <authorList>
            <person name="Liu Y.-F."/>
            <person name="Liu Z.-l."/>
        </authorList>
    </citation>
    <scope>NUCLEOTIDE SEQUENCE</scope>
    <source>
        <strain evidence="1">L-13</strain>
    </source>
</reference>
<gene>
    <name evidence="1" type="ORF">KIH16_09970</name>
</gene>
<sequence length="183" mass="20102">MTSEHEKQKPPLPLLVFRLRALVLALGESTAPAWWKTEFMNETGLRFLERLYPRTSFLAAVHAAGKAASDTHDRAVGRVGVYHLFRLPESLETELHRMPPDPADDFFPTLRNALGRPGELMQLLAPMCGGEGADASPGAKKIGTDKDLMTTAGLRRTAAVYHAAFVRNKPGFPYFTAETVGGR</sequence>
<dbReference type="Proteomes" id="UP000682204">
    <property type="component" value="Chromosome"/>
</dbReference>
<dbReference type="EMBL" id="CP074691">
    <property type="protein sequence ID" value="QVL35510.1"/>
    <property type="molecule type" value="Genomic_DNA"/>
</dbReference>
<protein>
    <submittedName>
        <fullName evidence="1">BrxE family protein</fullName>
    </submittedName>
</protein>
<accession>A0ACD1DTY7</accession>